<dbReference type="InterPro" id="IPR037171">
    <property type="entry name" value="NagB/RpiA_transferase-like"/>
</dbReference>
<dbReference type="GO" id="GO:0006083">
    <property type="term" value="P:acetate metabolic process"/>
    <property type="evidence" value="ECO:0007669"/>
    <property type="project" value="InterPro"/>
</dbReference>
<accession>A0A3R7IRW7</accession>
<organism evidence="5 6">
    <name type="scientific">Alicycliphilus denitrificans</name>
    <dbReference type="NCBI Taxonomy" id="179636"/>
    <lineage>
        <taxon>Bacteria</taxon>
        <taxon>Pseudomonadati</taxon>
        <taxon>Pseudomonadota</taxon>
        <taxon>Betaproteobacteria</taxon>
        <taxon>Burkholderiales</taxon>
        <taxon>Comamonadaceae</taxon>
        <taxon>Alicycliphilus</taxon>
    </lineage>
</organism>
<keyword evidence="2 5" id="KW-0808">Transferase</keyword>
<feature type="domain" description="Acetyl-CoA hydrolase/transferase N-terminal" evidence="3">
    <location>
        <begin position="76"/>
        <end position="165"/>
    </location>
</feature>
<dbReference type="EMBL" id="NKDB02000004">
    <property type="protein sequence ID" value="RKJ95139.1"/>
    <property type="molecule type" value="Genomic_DNA"/>
</dbReference>
<dbReference type="Gene3D" id="3.30.750.70">
    <property type="entry name" value="4-hydroxybutyrate coenzyme like domains"/>
    <property type="match status" value="1"/>
</dbReference>
<dbReference type="Pfam" id="PF02550">
    <property type="entry name" value="AcetylCoA_hydro"/>
    <property type="match status" value="1"/>
</dbReference>
<dbReference type="PANTHER" id="PTHR21432">
    <property type="entry name" value="ACETYL-COA HYDROLASE-RELATED"/>
    <property type="match status" value="1"/>
</dbReference>
<evidence type="ECO:0000259" key="3">
    <source>
        <dbReference type="Pfam" id="PF02550"/>
    </source>
</evidence>
<evidence type="ECO:0000256" key="2">
    <source>
        <dbReference type="ARBA" id="ARBA00022679"/>
    </source>
</evidence>
<proteinExistence type="inferred from homology"/>
<protein>
    <submittedName>
        <fullName evidence="5">Acetyl-CoA hydrolase/transferase family protein</fullName>
    </submittedName>
</protein>
<comment type="caution">
    <text evidence="5">The sequence shown here is derived from an EMBL/GenBank/DDBJ whole genome shotgun (WGS) entry which is preliminary data.</text>
</comment>
<dbReference type="GO" id="GO:0008775">
    <property type="term" value="F:acetate CoA-transferase activity"/>
    <property type="evidence" value="ECO:0007669"/>
    <property type="project" value="InterPro"/>
</dbReference>
<evidence type="ECO:0000259" key="4">
    <source>
        <dbReference type="Pfam" id="PF13336"/>
    </source>
</evidence>
<evidence type="ECO:0000313" key="6">
    <source>
        <dbReference type="Proteomes" id="UP000216225"/>
    </source>
</evidence>
<reference evidence="5 6" key="1">
    <citation type="submission" date="2018-09" db="EMBL/GenBank/DDBJ databases">
        <title>Genome comparison of Alicycliphilus sp. BQ1, a polyurethanolytic bacterium, with its closest phylogenetic relatives Alicycliphilus denitrificans BC and K601, unable to attack polyurethane.</title>
        <authorList>
            <person name="Loza-Tavera H."/>
            <person name="Lozano L."/>
            <person name="Cevallos M."/>
            <person name="Maya-Lucas O."/>
            <person name="Garcia-Mena J."/>
            <person name="Hernandez J."/>
        </authorList>
    </citation>
    <scope>NUCLEOTIDE SEQUENCE [LARGE SCALE GENOMIC DNA]</scope>
    <source>
        <strain evidence="5 6">BQ1</strain>
    </source>
</reference>
<dbReference type="RefSeq" id="WP_094437648.1">
    <property type="nucleotide sequence ID" value="NZ_NKDB02000004.1"/>
</dbReference>
<dbReference type="InterPro" id="IPR046433">
    <property type="entry name" value="ActCoA_hydro"/>
</dbReference>
<name>A0A3R7IRW7_9BURK</name>
<gene>
    <name evidence="5" type="ORF">CE154_018720</name>
</gene>
<sequence length="428" mass="44986">MPPAHALAARLQALLRPGDTIWWGQAMAEPLTLTRALVEHRHAIARGGRLRIFASYGASDTLLPGHADVFDFGGCIAGGTHRRLAAAGVFDIYPGHYSQVPGFIRAGVLAADVALVQVSPPDEHGRHSLGLIQEYLPAVLEKARVVIGEVNPDIPWTQGDAYLKAGDFALLVDAEHAPLDAERADPGPVEQAIARHIASRIQDGATLQVGIGKIPEAVLSLLHDRRDLGLHSGAAGDGIVPLAEAGVLTNARKGRDAGVNVTGILMGTDVLRRWAHRNPALALRGTEYTHDPEVLASLNQLVAINGAIEVDLTGQVNAEVAGGAYVGGVGGAVDFLRGAARSRGGLPIVVLPATARGATRIVAQLSGPVSTPRSDAGLIVTEHGVADLRGQPLSRRVQRMIDIAAPEHRAELERQAHALLRRCGAAFV</sequence>
<dbReference type="PANTHER" id="PTHR21432:SF20">
    <property type="entry name" value="ACETYL-COA HYDROLASE"/>
    <property type="match status" value="1"/>
</dbReference>
<evidence type="ECO:0000256" key="1">
    <source>
        <dbReference type="ARBA" id="ARBA00009632"/>
    </source>
</evidence>
<dbReference type="InterPro" id="IPR003702">
    <property type="entry name" value="ActCoA_hydro_N"/>
</dbReference>
<feature type="domain" description="Acetyl-CoA hydrolase/transferase C-terminal" evidence="4">
    <location>
        <begin position="267"/>
        <end position="416"/>
    </location>
</feature>
<dbReference type="AlphaFoldDB" id="A0A3R7IRW7"/>
<comment type="similarity">
    <text evidence="1">Belongs to the acetyl-CoA hydrolase/transferase family.</text>
</comment>
<dbReference type="Gene3D" id="3.40.1080.10">
    <property type="entry name" value="Glutaconate Coenzyme A-transferase"/>
    <property type="match status" value="1"/>
</dbReference>
<dbReference type="Gene3D" id="3.40.1080.20">
    <property type="entry name" value="Acetyl-CoA hydrolase/transferase C-terminal domain"/>
    <property type="match status" value="1"/>
</dbReference>
<dbReference type="Pfam" id="PF13336">
    <property type="entry name" value="AcetylCoA_hyd_C"/>
    <property type="match status" value="1"/>
</dbReference>
<dbReference type="InterPro" id="IPR038460">
    <property type="entry name" value="AcetylCoA_hyd_C_sf"/>
</dbReference>
<evidence type="ECO:0000313" key="5">
    <source>
        <dbReference type="EMBL" id="RKJ95139.1"/>
    </source>
</evidence>
<keyword evidence="5" id="KW-0378">Hydrolase</keyword>
<dbReference type="Proteomes" id="UP000216225">
    <property type="component" value="Unassembled WGS sequence"/>
</dbReference>
<dbReference type="InterPro" id="IPR026888">
    <property type="entry name" value="AcetylCoA_hyd_C"/>
</dbReference>
<dbReference type="SUPFAM" id="SSF100950">
    <property type="entry name" value="NagB/RpiA/CoA transferase-like"/>
    <property type="match status" value="2"/>
</dbReference>
<dbReference type="GO" id="GO:0016787">
    <property type="term" value="F:hydrolase activity"/>
    <property type="evidence" value="ECO:0007669"/>
    <property type="project" value="UniProtKB-KW"/>
</dbReference>